<dbReference type="Gene3D" id="3.20.20.30">
    <property type="entry name" value="Luciferase-like domain"/>
    <property type="match status" value="1"/>
</dbReference>
<dbReference type="InterPro" id="IPR011251">
    <property type="entry name" value="Luciferase-like_dom"/>
</dbReference>
<accession>A0A7X6CXH8</accession>
<feature type="domain" description="Luciferase-like" evidence="2">
    <location>
        <begin position="27"/>
        <end position="304"/>
    </location>
</feature>
<dbReference type="Proteomes" id="UP000578686">
    <property type="component" value="Unassembled WGS sequence"/>
</dbReference>
<comment type="caution">
    <text evidence="3">The sequence shown here is derived from an EMBL/GenBank/DDBJ whole genome shotgun (WGS) entry which is preliminary data.</text>
</comment>
<keyword evidence="1" id="KW-0560">Oxidoreductase</keyword>
<dbReference type="PANTHER" id="PTHR43244:SF1">
    <property type="entry name" value="5,10-METHYLENETETRAHYDROMETHANOPTERIN REDUCTASE"/>
    <property type="match status" value="1"/>
</dbReference>
<dbReference type="EMBL" id="JAAVJD010000005">
    <property type="protein sequence ID" value="NJQ04362.1"/>
    <property type="molecule type" value="Genomic_DNA"/>
</dbReference>
<evidence type="ECO:0000259" key="2">
    <source>
        <dbReference type="Pfam" id="PF00296"/>
    </source>
</evidence>
<keyword evidence="4" id="KW-1185">Reference proteome</keyword>
<dbReference type="PANTHER" id="PTHR43244">
    <property type="match status" value="1"/>
</dbReference>
<evidence type="ECO:0000313" key="3">
    <source>
        <dbReference type="EMBL" id="NJQ04362.1"/>
    </source>
</evidence>
<dbReference type="GO" id="GO:0016705">
    <property type="term" value="F:oxidoreductase activity, acting on paired donors, with incorporation or reduction of molecular oxygen"/>
    <property type="evidence" value="ECO:0007669"/>
    <property type="project" value="InterPro"/>
</dbReference>
<name>A0A7X6CXH8_9ACTN</name>
<evidence type="ECO:0000313" key="4">
    <source>
        <dbReference type="Proteomes" id="UP000578686"/>
    </source>
</evidence>
<protein>
    <submittedName>
        <fullName evidence="3">LLM class flavin-dependent oxidoreductase</fullName>
    </submittedName>
</protein>
<proteinExistence type="predicted"/>
<dbReference type="InterPro" id="IPR036661">
    <property type="entry name" value="Luciferase-like_sf"/>
</dbReference>
<organism evidence="3 4">
    <name type="scientific">Streptomyces lonarensis</name>
    <dbReference type="NCBI Taxonomy" id="700599"/>
    <lineage>
        <taxon>Bacteria</taxon>
        <taxon>Bacillati</taxon>
        <taxon>Actinomycetota</taxon>
        <taxon>Actinomycetes</taxon>
        <taxon>Kitasatosporales</taxon>
        <taxon>Streptomycetaceae</taxon>
        <taxon>Streptomyces</taxon>
    </lineage>
</organism>
<dbReference type="Pfam" id="PF00296">
    <property type="entry name" value="Bac_luciferase"/>
    <property type="match status" value="1"/>
</dbReference>
<evidence type="ECO:0000256" key="1">
    <source>
        <dbReference type="ARBA" id="ARBA00023002"/>
    </source>
</evidence>
<dbReference type="InterPro" id="IPR050564">
    <property type="entry name" value="F420-G6PD/mer"/>
</dbReference>
<reference evidence="3 4" key="1">
    <citation type="submission" date="2020-03" db="EMBL/GenBank/DDBJ databases">
        <title>Draft genome of Streptomyces sp. ventii, isolated from the Axial Seamount in the Pacific Ocean, and resequencing of the two type strains Streptomyces lonarensis strain NCL 716 and Streptomyces bohaiensis strain 11A07.</title>
        <authorList>
            <person name="Loughran R.M."/>
            <person name="Pfannmuller K.M."/>
            <person name="Wasson B.J."/>
            <person name="Deadmond M.C."/>
            <person name="Paddock B.E."/>
            <person name="Koyack M.J."/>
            <person name="Gallegos D.A."/>
            <person name="Mitchell E.A."/>
            <person name="Ushijima B."/>
            <person name="Saw J.H."/>
            <person name="Mcphail K.L."/>
            <person name="Videau P."/>
        </authorList>
    </citation>
    <scope>NUCLEOTIDE SEQUENCE [LARGE SCALE GENOMIC DNA]</scope>
    <source>
        <strain evidence="3 4">NCL716</strain>
    </source>
</reference>
<dbReference type="SUPFAM" id="SSF51679">
    <property type="entry name" value="Bacterial luciferase-like"/>
    <property type="match status" value="1"/>
</dbReference>
<sequence>MTLAHQDVPDRRGRRPRVGLLLPRDLPAGQVLDYARQAQDAGFTALWVVEDMSWRGGIAQAGAILAATRLEVGIGILPAGARNAVYAAMEVATLAQLFPGRLTVGVGHGMPEWMRAAGAWSTRPLGVLSDHATVLRSLLRGRSAAPVAGGPEVALDPSAVPDQVPDVLLGVRGPRSLALSGRVADGTVLAEPTSPEYVRAALAAVAPRGPHRLVAFNVASVDEDRGRALARARPALAWIGEPDWAPHLAPMDIGAEVRALRERCADREEFARRLPDAWVARLALAGTPAEVGAGLSTLAEAGVTDAVLLPTGPDPMAEVASLATVV</sequence>
<dbReference type="RefSeq" id="WP_167967660.1">
    <property type="nucleotide sequence ID" value="NZ_BHZG01000028.1"/>
</dbReference>
<dbReference type="AlphaFoldDB" id="A0A7X6CXH8"/>
<gene>
    <name evidence="3" type="ORF">HCN56_01910</name>
</gene>